<evidence type="ECO:0000256" key="1">
    <source>
        <dbReference type="SAM" id="SignalP"/>
    </source>
</evidence>
<gene>
    <name evidence="2" type="ORF">MACH07_00660</name>
</gene>
<keyword evidence="1" id="KW-0732">Signal</keyword>
<sequence>MKSFKTFLMIAVIAGALTSCKAQTTVVKVYPKHGTVVTHISNPRTIVHKKTNYYYADGVWYRAQGKKYIVTAVPAGVKVRTLPRGSKVVYRNGRRFYQYRGVWYKKRGRNYVVVNV</sequence>
<reference evidence="2 3" key="1">
    <citation type="submission" date="2023-01" db="EMBL/GenBank/DDBJ databases">
        <title>Complete genome sequence of Muricauda aquimarina strain IFOP_LL357.</title>
        <authorList>
            <person name="Gajardo G."/>
            <person name="Ueki S."/>
            <person name="Maruyama F."/>
        </authorList>
    </citation>
    <scope>NUCLEOTIDE SEQUENCE [LARGE SCALE GENOMIC DNA]</scope>
    <source>
        <strain evidence="2 3">IFOP_LL357</strain>
    </source>
</reference>
<evidence type="ECO:0000313" key="3">
    <source>
        <dbReference type="Proteomes" id="UP001330184"/>
    </source>
</evidence>
<dbReference type="AlphaFoldDB" id="A0AA48KKK7"/>
<dbReference type="Proteomes" id="UP001330184">
    <property type="component" value="Chromosome"/>
</dbReference>
<dbReference type="EMBL" id="AP027268">
    <property type="protein sequence ID" value="BDW91234.1"/>
    <property type="molecule type" value="Genomic_DNA"/>
</dbReference>
<organism evidence="2 3">
    <name type="scientific">Flagellimonas marinaquae</name>
    <dbReference type="NCBI Taxonomy" id="254955"/>
    <lineage>
        <taxon>Bacteria</taxon>
        <taxon>Pseudomonadati</taxon>
        <taxon>Bacteroidota</taxon>
        <taxon>Flavobacteriia</taxon>
        <taxon>Flavobacteriales</taxon>
        <taxon>Flavobacteriaceae</taxon>
        <taxon>Flagellimonas</taxon>
    </lineage>
</organism>
<dbReference type="InterPro" id="IPR045398">
    <property type="entry name" value="DUF6515"/>
</dbReference>
<feature type="chain" id="PRO_5041303321" description="Surface layer protein A domain-containing protein" evidence="1">
    <location>
        <begin position="25"/>
        <end position="116"/>
    </location>
</feature>
<dbReference type="RefSeq" id="WP_338195665.1">
    <property type="nucleotide sequence ID" value="NZ_AP027268.1"/>
</dbReference>
<accession>A0AA48KKK7</accession>
<evidence type="ECO:0008006" key="4">
    <source>
        <dbReference type="Google" id="ProtNLM"/>
    </source>
</evidence>
<name>A0AA48KKK7_9FLAO</name>
<dbReference type="PROSITE" id="PS51257">
    <property type="entry name" value="PROKAR_LIPOPROTEIN"/>
    <property type="match status" value="1"/>
</dbReference>
<keyword evidence="3" id="KW-1185">Reference proteome</keyword>
<dbReference type="Pfam" id="PF20125">
    <property type="entry name" value="DUF6515"/>
    <property type="match status" value="1"/>
</dbReference>
<proteinExistence type="predicted"/>
<evidence type="ECO:0000313" key="2">
    <source>
        <dbReference type="EMBL" id="BDW91234.1"/>
    </source>
</evidence>
<feature type="signal peptide" evidence="1">
    <location>
        <begin position="1"/>
        <end position="24"/>
    </location>
</feature>
<protein>
    <recommendedName>
        <fullName evidence="4">Surface layer protein A domain-containing protein</fullName>
    </recommendedName>
</protein>